<evidence type="ECO:0000256" key="4">
    <source>
        <dbReference type="ARBA" id="ARBA00022519"/>
    </source>
</evidence>
<sequence>MTMNDEQTSQGTAPSSSKKKHWLAWLLVLLVVGVLLLPLLHRAMPAGGPGGPGGPPGGGPGGPGGMGGANAGTSVTVSPVEQGSMDIYLNALGTVTPEHTVNVYSQVSGEVLAVNYREGQMVSKGQSLVEIDPRPYQAQLQEAMGTLKHDQAALDAARNDLKKYEIALKGNAVSQQTYDDQLGTVKQYEGTVENDEGTVAYDKVQLAYCHITAPLSGRIGLRLVDPGNTIFSGSSSTIATITQLNPMTVVFAIAEDHVPQVMQAVKHSALKVDLYDRAQLNKLTTGKLLTLDNQVDTTTGTVKLRAAFDNANNALFPNQFVNAKLEVGTLENANLIPTVAVQYNGQQAFVYVEKSDKTVALTNVTVVNADEDKTAVTGITHGQTVVTSNFDRLQDGAKVSVASAAGPAGPGPR</sequence>
<dbReference type="SUPFAM" id="SSF111369">
    <property type="entry name" value="HlyD-like secretion proteins"/>
    <property type="match status" value="1"/>
</dbReference>
<dbReference type="Pfam" id="PF25917">
    <property type="entry name" value="BSH_RND"/>
    <property type="match status" value="1"/>
</dbReference>
<protein>
    <submittedName>
        <fullName evidence="11">Efflux RND transporter periplasmic adaptor subunit</fullName>
    </submittedName>
</protein>
<accession>A0A4Q1S8V2</accession>
<feature type="transmembrane region" description="Helical" evidence="7">
    <location>
        <begin position="22"/>
        <end position="40"/>
    </location>
</feature>
<evidence type="ECO:0000313" key="11">
    <source>
        <dbReference type="EMBL" id="RXS93414.1"/>
    </source>
</evidence>
<feature type="domain" description="Multidrug resistance protein MdtA-like barrel-sandwich hybrid" evidence="9">
    <location>
        <begin position="100"/>
        <end position="242"/>
    </location>
</feature>
<evidence type="ECO:0000259" key="10">
    <source>
        <dbReference type="Pfam" id="PF25944"/>
    </source>
</evidence>
<name>A0A4Q1S8V2_9BACT</name>
<dbReference type="GO" id="GO:1990281">
    <property type="term" value="C:efflux pump complex"/>
    <property type="evidence" value="ECO:0007669"/>
    <property type="project" value="TreeGrafter"/>
</dbReference>
<evidence type="ECO:0000256" key="3">
    <source>
        <dbReference type="ARBA" id="ARBA00022475"/>
    </source>
</evidence>
<dbReference type="AlphaFoldDB" id="A0A4Q1S8V2"/>
<feature type="compositionally biased region" description="Gly residues" evidence="6">
    <location>
        <begin position="59"/>
        <end position="70"/>
    </location>
</feature>
<evidence type="ECO:0000256" key="2">
    <source>
        <dbReference type="ARBA" id="ARBA00009477"/>
    </source>
</evidence>
<evidence type="ECO:0000313" key="12">
    <source>
        <dbReference type="Proteomes" id="UP000290253"/>
    </source>
</evidence>
<dbReference type="Proteomes" id="UP000290253">
    <property type="component" value="Unassembled WGS sequence"/>
</dbReference>
<gene>
    <name evidence="11" type="ORF">ESZ00_18895</name>
</gene>
<feature type="domain" description="Multidrug resistance protein MdtA-like alpha-helical hairpin" evidence="8">
    <location>
        <begin position="139"/>
        <end position="208"/>
    </location>
</feature>
<evidence type="ECO:0000256" key="1">
    <source>
        <dbReference type="ARBA" id="ARBA00004236"/>
    </source>
</evidence>
<reference evidence="11 12" key="1">
    <citation type="journal article" date="2016" name="Int. J. Syst. Evol. Microbiol.">
        <title>Acidipila dinghuensis sp. nov., an acidobacterium isolated from forest soil.</title>
        <authorList>
            <person name="Jiang Y.W."/>
            <person name="Wang J."/>
            <person name="Chen M.H."/>
            <person name="Lv Y.Y."/>
            <person name="Qiu L.H."/>
        </authorList>
    </citation>
    <scope>NUCLEOTIDE SEQUENCE [LARGE SCALE GENOMIC DNA]</scope>
    <source>
        <strain evidence="11 12">DHOF10</strain>
    </source>
</reference>
<feature type="region of interest" description="Disordered" evidence="6">
    <location>
        <begin position="48"/>
        <end position="75"/>
    </location>
</feature>
<dbReference type="Gene3D" id="2.40.30.170">
    <property type="match status" value="1"/>
</dbReference>
<comment type="caution">
    <text evidence="11">The sequence shown here is derived from an EMBL/GenBank/DDBJ whole genome shotgun (WGS) entry which is preliminary data.</text>
</comment>
<feature type="domain" description="Multidrug resistance protein MdtA-like beta-barrel" evidence="10">
    <location>
        <begin position="246"/>
        <end position="329"/>
    </location>
</feature>
<organism evidence="11 12">
    <name type="scientific">Silvibacterium dinghuense</name>
    <dbReference type="NCBI Taxonomy" id="1560006"/>
    <lineage>
        <taxon>Bacteria</taxon>
        <taxon>Pseudomonadati</taxon>
        <taxon>Acidobacteriota</taxon>
        <taxon>Terriglobia</taxon>
        <taxon>Terriglobales</taxon>
        <taxon>Acidobacteriaceae</taxon>
        <taxon>Silvibacterium</taxon>
    </lineage>
</organism>
<dbReference type="Gene3D" id="1.10.287.470">
    <property type="entry name" value="Helix hairpin bin"/>
    <property type="match status" value="1"/>
</dbReference>
<proteinExistence type="inferred from homology"/>
<evidence type="ECO:0000256" key="5">
    <source>
        <dbReference type="ARBA" id="ARBA00023136"/>
    </source>
</evidence>
<dbReference type="InterPro" id="IPR058625">
    <property type="entry name" value="MdtA-like_BSH"/>
</dbReference>
<dbReference type="NCBIfam" id="TIGR01730">
    <property type="entry name" value="RND_mfp"/>
    <property type="match status" value="1"/>
</dbReference>
<comment type="similarity">
    <text evidence="2">Belongs to the membrane fusion protein (MFP) (TC 8.A.1) family.</text>
</comment>
<dbReference type="Pfam" id="PF25944">
    <property type="entry name" value="Beta-barrel_RND"/>
    <property type="match status" value="1"/>
</dbReference>
<dbReference type="InterPro" id="IPR058626">
    <property type="entry name" value="MdtA-like_b-barrel"/>
</dbReference>
<evidence type="ECO:0000259" key="8">
    <source>
        <dbReference type="Pfam" id="PF25876"/>
    </source>
</evidence>
<dbReference type="OrthoDB" id="9783047at2"/>
<keyword evidence="3" id="KW-1003">Cell membrane</keyword>
<evidence type="ECO:0000259" key="9">
    <source>
        <dbReference type="Pfam" id="PF25917"/>
    </source>
</evidence>
<evidence type="ECO:0000256" key="7">
    <source>
        <dbReference type="SAM" id="Phobius"/>
    </source>
</evidence>
<comment type="subcellular location">
    <subcellularLocation>
        <location evidence="1">Cell membrane</location>
    </subcellularLocation>
</comment>
<dbReference type="GO" id="GO:0015562">
    <property type="term" value="F:efflux transmembrane transporter activity"/>
    <property type="evidence" value="ECO:0007669"/>
    <property type="project" value="TreeGrafter"/>
</dbReference>
<dbReference type="PANTHER" id="PTHR30469:SF12">
    <property type="entry name" value="MULTIDRUG RESISTANCE PROTEIN MDTA"/>
    <property type="match status" value="1"/>
</dbReference>
<dbReference type="PANTHER" id="PTHR30469">
    <property type="entry name" value="MULTIDRUG RESISTANCE PROTEIN MDTA"/>
    <property type="match status" value="1"/>
</dbReference>
<dbReference type="Pfam" id="PF25876">
    <property type="entry name" value="HH_MFP_RND"/>
    <property type="match status" value="1"/>
</dbReference>
<dbReference type="InterPro" id="IPR006143">
    <property type="entry name" value="RND_pump_MFP"/>
</dbReference>
<keyword evidence="7" id="KW-1133">Transmembrane helix</keyword>
<keyword evidence="12" id="KW-1185">Reference proteome</keyword>
<keyword evidence="5 7" id="KW-0472">Membrane</keyword>
<evidence type="ECO:0000256" key="6">
    <source>
        <dbReference type="SAM" id="MobiDB-lite"/>
    </source>
</evidence>
<keyword evidence="7" id="KW-0812">Transmembrane</keyword>
<dbReference type="EMBL" id="SDMK01000005">
    <property type="protein sequence ID" value="RXS93414.1"/>
    <property type="molecule type" value="Genomic_DNA"/>
</dbReference>
<dbReference type="Gene3D" id="2.40.420.20">
    <property type="match status" value="1"/>
</dbReference>
<keyword evidence="4" id="KW-0997">Cell inner membrane</keyword>
<dbReference type="InterPro" id="IPR058624">
    <property type="entry name" value="MdtA-like_HH"/>
</dbReference>
<dbReference type="Gene3D" id="2.40.50.100">
    <property type="match status" value="1"/>
</dbReference>